<comment type="subcellular location">
    <subcellularLocation>
        <location evidence="1">Cell membrane</location>
        <topology evidence="1">Multi-pass membrane protein</topology>
    </subcellularLocation>
</comment>
<feature type="transmembrane region" description="Helical" evidence="7">
    <location>
        <begin position="15"/>
        <end position="37"/>
    </location>
</feature>
<feature type="transmembrane region" description="Helical" evidence="7">
    <location>
        <begin position="122"/>
        <end position="145"/>
    </location>
</feature>
<keyword evidence="6 7" id="KW-0472">Membrane</keyword>
<keyword evidence="5 7" id="KW-1133">Transmembrane helix</keyword>
<evidence type="ECO:0000313" key="9">
    <source>
        <dbReference type="Proteomes" id="UP000054877"/>
    </source>
</evidence>
<name>A0A0W0YXW6_LEGSP</name>
<dbReference type="Proteomes" id="UP000054877">
    <property type="component" value="Unassembled WGS sequence"/>
</dbReference>
<keyword evidence="3" id="KW-1003">Cell membrane</keyword>
<sequence>MKTFIAKTYLLNDKIFDFLAPIFILITRLYLAQVFFLSGLTKIGNWQSTIFLFQNEYMVPVISPTFAAYLGTACELGFPVLITLGLGSRVVFLGLFLFNLFAVFSYKFLWTPDGAVGLTDHMQWGIMILMLLCTGSGKLSIDYLIRKYYLKLDR</sequence>
<dbReference type="InterPro" id="IPR032808">
    <property type="entry name" value="DoxX"/>
</dbReference>
<feature type="transmembrane region" description="Helical" evidence="7">
    <location>
        <begin position="90"/>
        <end position="110"/>
    </location>
</feature>
<keyword evidence="9" id="KW-1185">Reference proteome</keyword>
<evidence type="ECO:0000256" key="4">
    <source>
        <dbReference type="ARBA" id="ARBA00022692"/>
    </source>
</evidence>
<organism evidence="8 9">
    <name type="scientific">Legionella spiritensis</name>
    <dbReference type="NCBI Taxonomy" id="452"/>
    <lineage>
        <taxon>Bacteria</taxon>
        <taxon>Pseudomonadati</taxon>
        <taxon>Pseudomonadota</taxon>
        <taxon>Gammaproteobacteria</taxon>
        <taxon>Legionellales</taxon>
        <taxon>Legionellaceae</taxon>
        <taxon>Legionella</taxon>
    </lineage>
</organism>
<keyword evidence="4 7" id="KW-0812">Transmembrane</keyword>
<gene>
    <name evidence="8" type="ORF">Lspi_2362</name>
</gene>
<dbReference type="InterPro" id="IPR051907">
    <property type="entry name" value="DoxX-like_oxidoreductase"/>
</dbReference>
<comment type="similarity">
    <text evidence="2">Belongs to the DoxX family.</text>
</comment>
<dbReference type="Pfam" id="PF07681">
    <property type="entry name" value="DoxX"/>
    <property type="match status" value="1"/>
</dbReference>
<evidence type="ECO:0000256" key="3">
    <source>
        <dbReference type="ARBA" id="ARBA00022475"/>
    </source>
</evidence>
<dbReference type="STRING" id="452.Lspi_2362"/>
<evidence type="ECO:0000256" key="6">
    <source>
        <dbReference type="ARBA" id="ARBA00023136"/>
    </source>
</evidence>
<dbReference type="GO" id="GO:0005886">
    <property type="term" value="C:plasma membrane"/>
    <property type="evidence" value="ECO:0007669"/>
    <property type="project" value="UniProtKB-SubCell"/>
</dbReference>
<dbReference type="PANTHER" id="PTHR33452">
    <property type="entry name" value="OXIDOREDUCTASE CATD-RELATED"/>
    <property type="match status" value="1"/>
</dbReference>
<evidence type="ECO:0000313" key="8">
    <source>
        <dbReference type="EMBL" id="KTD61732.1"/>
    </source>
</evidence>
<dbReference type="OrthoDB" id="121744at2"/>
<evidence type="ECO:0000256" key="7">
    <source>
        <dbReference type="SAM" id="Phobius"/>
    </source>
</evidence>
<protein>
    <submittedName>
        <fullName evidence="8">Putative transmembrane protein</fullName>
    </submittedName>
</protein>
<dbReference type="PATRIC" id="fig|452.5.peg.2605"/>
<evidence type="ECO:0000256" key="5">
    <source>
        <dbReference type="ARBA" id="ARBA00022989"/>
    </source>
</evidence>
<dbReference type="PANTHER" id="PTHR33452:SF1">
    <property type="entry name" value="INNER MEMBRANE PROTEIN YPHA-RELATED"/>
    <property type="match status" value="1"/>
</dbReference>
<accession>A0A0W0YXW6</accession>
<evidence type="ECO:0000256" key="1">
    <source>
        <dbReference type="ARBA" id="ARBA00004651"/>
    </source>
</evidence>
<proteinExistence type="inferred from homology"/>
<dbReference type="AlphaFoldDB" id="A0A0W0YXW6"/>
<reference evidence="8 9" key="1">
    <citation type="submission" date="2015-11" db="EMBL/GenBank/DDBJ databases">
        <title>Genomic analysis of 38 Legionella species identifies large and diverse effector repertoires.</title>
        <authorList>
            <person name="Burstein D."/>
            <person name="Amaro F."/>
            <person name="Zusman T."/>
            <person name="Lifshitz Z."/>
            <person name="Cohen O."/>
            <person name="Gilbert J.A."/>
            <person name="Pupko T."/>
            <person name="Shuman H.A."/>
            <person name="Segal G."/>
        </authorList>
    </citation>
    <scope>NUCLEOTIDE SEQUENCE [LARGE SCALE GENOMIC DNA]</scope>
    <source>
        <strain evidence="8 9">Mt.St.Helens-9</strain>
    </source>
</reference>
<dbReference type="EMBL" id="LNYX01000031">
    <property type="protein sequence ID" value="KTD61732.1"/>
    <property type="molecule type" value="Genomic_DNA"/>
</dbReference>
<feature type="transmembrane region" description="Helical" evidence="7">
    <location>
        <begin position="57"/>
        <end position="78"/>
    </location>
</feature>
<dbReference type="RefSeq" id="WP_058484259.1">
    <property type="nucleotide sequence ID" value="NZ_CAAAII010000001.1"/>
</dbReference>
<comment type="caution">
    <text evidence="8">The sequence shown here is derived from an EMBL/GenBank/DDBJ whole genome shotgun (WGS) entry which is preliminary data.</text>
</comment>
<evidence type="ECO:0000256" key="2">
    <source>
        <dbReference type="ARBA" id="ARBA00006679"/>
    </source>
</evidence>